<dbReference type="EMBL" id="BAABHW010000002">
    <property type="protein sequence ID" value="GAA5073701.1"/>
    <property type="molecule type" value="Genomic_DNA"/>
</dbReference>
<name>A0ABP9L948_9RHOB</name>
<dbReference type="PANTHER" id="PTHR30087:SF1">
    <property type="entry name" value="HYPOTHETICAL CYTOSOLIC PROTEIN"/>
    <property type="match status" value="1"/>
</dbReference>
<reference evidence="2" key="1">
    <citation type="journal article" date="2019" name="Int. J. Syst. Evol. Microbiol.">
        <title>The Global Catalogue of Microorganisms (GCM) 10K type strain sequencing project: providing services to taxonomists for standard genome sequencing and annotation.</title>
        <authorList>
            <consortium name="The Broad Institute Genomics Platform"/>
            <consortium name="The Broad Institute Genome Sequencing Center for Infectious Disease"/>
            <person name="Wu L."/>
            <person name="Ma J."/>
        </authorList>
    </citation>
    <scope>NUCLEOTIDE SEQUENCE [LARGE SCALE GENOMIC DNA]</scope>
    <source>
        <strain evidence="2">JCM 18015</strain>
    </source>
</reference>
<dbReference type="RefSeq" id="WP_259550507.1">
    <property type="nucleotide sequence ID" value="NZ_BAABHW010000002.1"/>
</dbReference>
<evidence type="ECO:0000313" key="1">
    <source>
        <dbReference type="EMBL" id="GAA5073701.1"/>
    </source>
</evidence>
<dbReference type="Proteomes" id="UP001499910">
    <property type="component" value="Unassembled WGS sequence"/>
</dbReference>
<sequence length="161" mass="17016">MQPILVSACLMGRPVRYDGRAKTLHDRLLSRWKAEGRLIPFCPEVAAGLPTPRPPAEIAPGDDAAAVLDGQGAIRTIDDTDVTAAFLTGARLTVTLAQRHGCRHALLIDGSPSCGSDFVYSGRFDGIRQPGRGVVAEALIRAGVAVYTPARIEDLAAALES</sequence>
<evidence type="ECO:0000313" key="2">
    <source>
        <dbReference type="Proteomes" id="UP001499910"/>
    </source>
</evidence>
<comment type="caution">
    <text evidence="1">The sequence shown here is derived from an EMBL/GenBank/DDBJ whole genome shotgun (WGS) entry which is preliminary data.</text>
</comment>
<dbReference type="PANTHER" id="PTHR30087">
    <property type="entry name" value="INNER MEMBRANE PROTEIN"/>
    <property type="match status" value="1"/>
</dbReference>
<protein>
    <submittedName>
        <fullName evidence="1">DUF523 domain-containing protein</fullName>
    </submittedName>
</protein>
<proteinExistence type="predicted"/>
<dbReference type="InterPro" id="IPR007553">
    <property type="entry name" value="2-thiour_desulf"/>
</dbReference>
<accession>A0ABP9L948</accession>
<gene>
    <name evidence="1" type="ORF">GCM10023209_19900</name>
</gene>
<dbReference type="Pfam" id="PF04463">
    <property type="entry name" value="2-thiour_desulf"/>
    <property type="match status" value="1"/>
</dbReference>
<keyword evidence="2" id="KW-1185">Reference proteome</keyword>
<organism evidence="1 2">
    <name type="scientific">[Roseibacterium] beibuensis</name>
    <dbReference type="NCBI Taxonomy" id="1193142"/>
    <lineage>
        <taxon>Bacteria</taxon>
        <taxon>Pseudomonadati</taxon>
        <taxon>Pseudomonadota</taxon>
        <taxon>Alphaproteobacteria</taxon>
        <taxon>Rhodobacterales</taxon>
        <taxon>Roseobacteraceae</taxon>
        <taxon>Roseicyclus</taxon>
    </lineage>
</organism>